<protein>
    <recommendedName>
        <fullName evidence="2">Methyltransferase domain-containing protein</fullName>
    </recommendedName>
</protein>
<dbReference type="GO" id="GO:0016740">
    <property type="term" value="F:transferase activity"/>
    <property type="evidence" value="ECO:0007669"/>
    <property type="project" value="UniProtKB-KW"/>
</dbReference>
<dbReference type="OrthoDB" id="5330018at2"/>
<sequence>MGQITHGLRAALSNPRVYSAFQNLLGAEAFRKEFIQNHIRPYSGMKILDIGCGPADVLNHMDGVEYWGFDTSEAYIAHAKTTFGPKGNFFCKELRTSDFEDKPSFDVVLAMGLIHHLDDDTARSLIAMACKALRPGGRLLTFDPCFEVGQSPLAHYLIRRDRGQNVRTKQGYEALIRPSFSIYEIAVRHRRWVPYTHCFIEATRAP</sequence>
<dbReference type="CDD" id="cd02440">
    <property type="entry name" value="AdoMet_MTases"/>
    <property type="match status" value="1"/>
</dbReference>
<keyword evidence="4" id="KW-1185">Reference proteome</keyword>
<evidence type="ECO:0000259" key="2">
    <source>
        <dbReference type="Pfam" id="PF13649"/>
    </source>
</evidence>
<dbReference type="Proteomes" id="UP000283474">
    <property type="component" value="Chromosome"/>
</dbReference>
<dbReference type="Gene3D" id="3.40.50.150">
    <property type="entry name" value="Vaccinia Virus protein VP39"/>
    <property type="match status" value="1"/>
</dbReference>
<dbReference type="InterPro" id="IPR029063">
    <property type="entry name" value="SAM-dependent_MTases_sf"/>
</dbReference>
<organism evidence="3 4">
    <name type="scientific">Pollutimonas thiosulfatoxidans</name>
    <dbReference type="NCBI Taxonomy" id="2028345"/>
    <lineage>
        <taxon>Bacteria</taxon>
        <taxon>Pseudomonadati</taxon>
        <taxon>Pseudomonadota</taxon>
        <taxon>Betaproteobacteria</taxon>
        <taxon>Burkholderiales</taxon>
        <taxon>Alcaligenaceae</taxon>
        <taxon>Pollutimonas</taxon>
    </lineage>
</organism>
<gene>
    <name evidence="3" type="ORF">CKA81_13210</name>
</gene>
<dbReference type="EMBL" id="CP022987">
    <property type="protein sequence ID" value="QAA94693.1"/>
    <property type="molecule type" value="Genomic_DNA"/>
</dbReference>
<reference evidence="3 4" key="1">
    <citation type="submission" date="2017-08" db="EMBL/GenBank/DDBJ databases">
        <authorList>
            <person name="Park S.-J."/>
            <person name="Kim H."/>
        </authorList>
    </citation>
    <scope>NUCLEOTIDE SEQUENCE [LARGE SCALE GENOMIC DNA]</scope>
    <source>
        <strain evidence="4">ye3</strain>
    </source>
</reference>
<evidence type="ECO:0000256" key="1">
    <source>
        <dbReference type="ARBA" id="ARBA00022679"/>
    </source>
</evidence>
<accession>A0A410GEH1</accession>
<keyword evidence="1" id="KW-0808">Transferase</keyword>
<dbReference type="InterPro" id="IPR041698">
    <property type="entry name" value="Methyltransf_25"/>
</dbReference>
<feature type="domain" description="Methyltransferase" evidence="2">
    <location>
        <begin position="47"/>
        <end position="137"/>
    </location>
</feature>
<dbReference type="SUPFAM" id="SSF53335">
    <property type="entry name" value="S-adenosyl-L-methionine-dependent methyltransferases"/>
    <property type="match status" value="1"/>
</dbReference>
<proteinExistence type="predicted"/>
<dbReference type="RefSeq" id="WP_128355689.1">
    <property type="nucleotide sequence ID" value="NZ_CP022987.1"/>
</dbReference>
<dbReference type="PANTHER" id="PTHR43861">
    <property type="entry name" value="TRANS-ACONITATE 2-METHYLTRANSFERASE-RELATED"/>
    <property type="match status" value="1"/>
</dbReference>
<name>A0A410GEH1_9BURK</name>
<dbReference type="Pfam" id="PF13649">
    <property type="entry name" value="Methyltransf_25"/>
    <property type="match status" value="1"/>
</dbReference>
<evidence type="ECO:0000313" key="4">
    <source>
        <dbReference type="Proteomes" id="UP000283474"/>
    </source>
</evidence>
<dbReference type="KEGG" id="pus:CKA81_13210"/>
<evidence type="ECO:0000313" key="3">
    <source>
        <dbReference type="EMBL" id="QAA94693.1"/>
    </source>
</evidence>
<dbReference type="AlphaFoldDB" id="A0A410GEH1"/>